<organism evidence="2 3">
    <name type="scientific">Chitinophaga jiangningensis</name>
    <dbReference type="NCBI Taxonomy" id="1419482"/>
    <lineage>
        <taxon>Bacteria</taxon>
        <taxon>Pseudomonadati</taxon>
        <taxon>Bacteroidota</taxon>
        <taxon>Chitinophagia</taxon>
        <taxon>Chitinophagales</taxon>
        <taxon>Chitinophagaceae</taxon>
        <taxon>Chitinophaga</taxon>
    </lineage>
</organism>
<proteinExistence type="predicted"/>
<gene>
    <name evidence="2" type="ORF">SAMN05444266_105496</name>
</gene>
<reference evidence="2 3" key="1">
    <citation type="submission" date="2016-11" db="EMBL/GenBank/DDBJ databases">
        <authorList>
            <person name="Jaros S."/>
            <person name="Januszkiewicz K."/>
            <person name="Wedrychowicz H."/>
        </authorList>
    </citation>
    <scope>NUCLEOTIDE SEQUENCE [LARGE SCALE GENOMIC DNA]</scope>
    <source>
        <strain evidence="2 3">DSM 27406</strain>
    </source>
</reference>
<feature type="region of interest" description="Disordered" evidence="1">
    <location>
        <begin position="76"/>
        <end position="97"/>
    </location>
</feature>
<dbReference type="RefSeq" id="WP_143159960.1">
    <property type="nucleotide sequence ID" value="NZ_FRBL01000005.1"/>
</dbReference>
<dbReference type="EMBL" id="FRBL01000005">
    <property type="protein sequence ID" value="SHL92671.1"/>
    <property type="molecule type" value="Genomic_DNA"/>
</dbReference>
<accession>A0A1M7ELK3</accession>
<protein>
    <submittedName>
        <fullName evidence="2">Uncharacterized protein</fullName>
    </submittedName>
</protein>
<sequence length="97" mass="10915">MKRVIGIFLLTLMVSQFLPIKEVGKILFNNQIVEEHPVEGGDHLKLAKELKFCHHADDLLRGNLLLEIKLNRFHSNEDIPSSPAQEIHCPPPNGSLA</sequence>
<dbReference type="AlphaFoldDB" id="A0A1M7ELK3"/>
<evidence type="ECO:0000256" key="1">
    <source>
        <dbReference type="SAM" id="MobiDB-lite"/>
    </source>
</evidence>
<dbReference type="OrthoDB" id="675320at2"/>
<keyword evidence="3" id="KW-1185">Reference proteome</keyword>
<dbReference type="Proteomes" id="UP000184420">
    <property type="component" value="Unassembled WGS sequence"/>
</dbReference>
<evidence type="ECO:0000313" key="3">
    <source>
        <dbReference type="Proteomes" id="UP000184420"/>
    </source>
</evidence>
<name>A0A1M7ELK3_9BACT</name>
<evidence type="ECO:0000313" key="2">
    <source>
        <dbReference type="EMBL" id="SHL92671.1"/>
    </source>
</evidence>